<keyword evidence="2" id="KW-0408">Iron</keyword>
<evidence type="ECO:0000313" key="4">
    <source>
        <dbReference type="EMBL" id="CAF0750867.1"/>
    </source>
</evidence>
<proteinExistence type="inferred from homology"/>
<feature type="transmembrane region" description="Helical" evidence="3">
    <location>
        <begin position="50"/>
        <end position="67"/>
    </location>
</feature>
<comment type="caution">
    <text evidence="4">The sequence shown here is derived from an EMBL/GenBank/DDBJ whole genome shotgun (WGS) entry which is preliminary data.</text>
</comment>
<evidence type="ECO:0000256" key="3">
    <source>
        <dbReference type="SAM" id="Phobius"/>
    </source>
</evidence>
<keyword evidence="3" id="KW-0812">Transmembrane</keyword>
<comment type="cofactor">
    <cofactor evidence="2">
        <name>heme</name>
        <dbReference type="ChEBI" id="CHEBI:30413"/>
    </cofactor>
</comment>
<dbReference type="AlphaFoldDB" id="A0A813PI75"/>
<evidence type="ECO:0000256" key="2">
    <source>
        <dbReference type="PIRSR" id="PIRSR602401-1"/>
    </source>
</evidence>
<feature type="binding site" description="axial binding residue" evidence="2">
    <location>
        <position position="490"/>
    </location>
    <ligand>
        <name>heme</name>
        <dbReference type="ChEBI" id="CHEBI:30413"/>
    </ligand>
    <ligandPart>
        <name>Fe</name>
        <dbReference type="ChEBI" id="CHEBI:18248"/>
    </ligandPart>
</feature>
<keyword evidence="3" id="KW-1133">Transmembrane helix</keyword>
<keyword evidence="2" id="KW-0479">Metal-binding</keyword>
<dbReference type="EMBL" id="CAJNOJ010000043">
    <property type="protein sequence ID" value="CAF0937440.1"/>
    <property type="molecule type" value="Genomic_DNA"/>
</dbReference>
<reference evidence="4" key="1">
    <citation type="submission" date="2021-02" db="EMBL/GenBank/DDBJ databases">
        <authorList>
            <person name="Nowell W R."/>
        </authorList>
    </citation>
    <scope>NUCLEOTIDE SEQUENCE</scope>
</reference>
<evidence type="ECO:0008006" key="7">
    <source>
        <dbReference type="Google" id="ProtNLM"/>
    </source>
</evidence>
<dbReference type="GO" id="GO:0004497">
    <property type="term" value="F:monooxygenase activity"/>
    <property type="evidence" value="ECO:0007669"/>
    <property type="project" value="InterPro"/>
</dbReference>
<dbReference type="EMBL" id="CAJNOR010000011">
    <property type="protein sequence ID" value="CAF0750867.1"/>
    <property type="molecule type" value="Genomic_DNA"/>
</dbReference>
<dbReference type="Proteomes" id="UP000663828">
    <property type="component" value="Unassembled WGS sequence"/>
</dbReference>
<dbReference type="InterPro" id="IPR036396">
    <property type="entry name" value="Cyt_P450_sf"/>
</dbReference>
<comment type="similarity">
    <text evidence="1">Belongs to the cytochrome P450 family.</text>
</comment>
<dbReference type="Pfam" id="PF00067">
    <property type="entry name" value="p450"/>
    <property type="match status" value="1"/>
</dbReference>
<organism evidence="4 6">
    <name type="scientific">Adineta ricciae</name>
    <name type="common">Rotifer</name>
    <dbReference type="NCBI Taxonomy" id="249248"/>
    <lineage>
        <taxon>Eukaryota</taxon>
        <taxon>Metazoa</taxon>
        <taxon>Spiralia</taxon>
        <taxon>Gnathifera</taxon>
        <taxon>Rotifera</taxon>
        <taxon>Eurotatoria</taxon>
        <taxon>Bdelloidea</taxon>
        <taxon>Adinetida</taxon>
        <taxon>Adinetidae</taxon>
        <taxon>Adineta</taxon>
    </lineage>
</organism>
<evidence type="ECO:0000256" key="1">
    <source>
        <dbReference type="ARBA" id="ARBA00010617"/>
    </source>
</evidence>
<dbReference type="InterPro" id="IPR002401">
    <property type="entry name" value="Cyt_P450_E_grp-I"/>
</dbReference>
<keyword evidence="2" id="KW-0349">Heme</keyword>
<dbReference type="InterPro" id="IPR001128">
    <property type="entry name" value="Cyt_P450"/>
</dbReference>
<name>A0A813PI75_ADIRI</name>
<dbReference type="SUPFAM" id="SSF48264">
    <property type="entry name" value="Cytochrome P450"/>
    <property type="match status" value="1"/>
</dbReference>
<dbReference type="GO" id="GO:0016705">
    <property type="term" value="F:oxidoreductase activity, acting on paired donors, with incorporation or reduction of molecular oxygen"/>
    <property type="evidence" value="ECO:0007669"/>
    <property type="project" value="InterPro"/>
</dbReference>
<keyword evidence="3" id="KW-0472">Membrane</keyword>
<feature type="transmembrane region" description="Helical" evidence="3">
    <location>
        <begin position="26"/>
        <end position="44"/>
    </location>
</feature>
<dbReference type="Proteomes" id="UP000663852">
    <property type="component" value="Unassembled WGS sequence"/>
</dbReference>
<accession>A0A813PI75</accession>
<dbReference type="GO" id="GO:0020037">
    <property type="term" value="F:heme binding"/>
    <property type="evidence" value="ECO:0007669"/>
    <property type="project" value="InterPro"/>
</dbReference>
<dbReference type="GO" id="GO:0005506">
    <property type="term" value="F:iron ion binding"/>
    <property type="evidence" value="ECO:0007669"/>
    <property type="project" value="InterPro"/>
</dbReference>
<dbReference type="Gene3D" id="1.10.630.10">
    <property type="entry name" value="Cytochrome P450"/>
    <property type="match status" value="1"/>
</dbReference>
<gene>
    <name evidence="5" type="ORF">EDS130_LOCUS11633</name>
    <name evidence="4" type="ORF">XAT740_LOCUS414</name>
</gene>
<sequence length="549" mass="63621">MIELKTLSKHWPNNDAIHSLIGDKGVNLNFVGLIIMGSLIGFLLSKIPVATVVLLGIFLGILCYFLYRKVKAIGDWPNATGTTYRFPFGDVRAIQESPDGRYLLNLWKKLGSPEIYRIWFGPSPALMLAHPNVVRQFWQQHDETSIDRIVKLGWPLLMIMGEGMGFKAYQNRNRINRFFHACFGIKQVKYFENSYEDQIDLFMQRFDSHVAEAKGAAVDVANELRYLSLDASIDLFVGAKGKKYLDQLHELVDELATLMTVTFNARYINVPGLQWFLPETYRLRYDIWTFRKKWHELLRTLMREYEEEGNIEQSAEDDSILVHYIRMQKTNDKSEITFDELSDTMIEGFLAPLDGVAATFANTLILLALNPDKQTKAREQIRERLAFGNEKTITLADLDGFKYLDHVLSECQRLLPIFVFNVPELASRQMTLKDVTIPKDTLVMYDVQTLNRHEDVWPDPLSFQPERFECLNDKQRKALHGFGNGRSRRCLGEHFVPLLHKLLIARILLTYQLEPCSNERDIDRLPRVKRPFIYVPHVILKFIPIDNTN</sequence>
<dbReference type="PANTHER" id="PTHR24305">
    <property type="entry name" value="CYTOCHROME P450"/>
    <property type="match status" value="1"/>
</dbReference>
<evidence type="ECO:0000313" key="6">
    <source>
        <dbReference type="Proteomes" id="UP000663828"/>
    </source>
</evidence>
<evidence type="ECO:0000313" key="5">
    <source>
        <dbReference type="EMBL" id="CAF0937440.1"/>
    </source>
</evidence>
<dbReference type="PRINTS" id="PR00463">
    <property type="entry name" value="EP450I"/>
</dbReference>
<protein>
    <recommendedName>
        <fullName evidence="7">Cytochrome P450</fullName>
    </recommendedName>
</protein>
<dbReference type="PANTHER" id="PTHR24305:SF166">
    <property type="entry name" value="CYTOCHROME P450 12A4, MITOCHONDRIAL-RELATED"/>
    <property type="match status" value="1"/>
</dbReference>
<keyword evidence="6" id="KW-1185">Reference proteome</keyword>
<dbReference type="InterPro" id="IPR050121">
    <property type="entry name" value="Cytochrome_P450_monoxygenase"/>
</dbReference>
<dbReference type="OrthoDB" id="1055148at2759"/>